<keyword evidence="2" id="KW-1185">Reference proteome</keyword>
<dbReference type="Proteomes" id="UP001273505">
    <property type="component" value="Unassembled WGS sequence"/>
</dbReference>
<dbReference type="RefSeq" id="WP_302721995.1">
    <property type="nucleotide sequence ID" value="NZ_JAULRU010000418.1"/>
</dbReference>
<evidence type="ECO:0000313" key="1">
    <source>
        <dbReference type="EMBL" id="MDX6850662.1"/>
    </source>
</evidence>
<name>A0ABU4S0H9_9GAMM</name>
<proteinExistence type="predicted"/>
<protein>
    <submittedName>
        <fullName evidence="1">4-alpha-glucanotransferase</fullName>
    </submittedName>
</protein>
<accession>A0ABU4S0H9</accession>
<organism evidence="1 2">
    <name type="scientific">Gilvimarinus gilvus</name>
    <dbReference type="NCBI Taxonomy" id="3058038"/>
    <lineage>
        <taxon>Bacteria</taxon>
        <taxon>Pseudomonadati</taxon>
        <taxon>Pseudomonadota</taxon>
        <taxon>Gammaproteobacteria</taxon>
        <taxon>Cellvibrionales</taxon>
        <taxon>Cellvibrionaceae</taxon>
        <taxon>Gilvimarinus</taxon>
    </lineage>
</organism>
<gene>
    <name evidence="1" type="ORF">SCD92_14915</name>
</gene>
<reference evidence="1 2" key="1">
    <citation type="submission" date="2023-11" db="EMBL/GenBank/DDBJ databases">
        <title>Gilvimarinus fulvus sp. nov., isolated from the surface of Kelp.</title>
        <authorList>
            <person name="Sun Y.Y."/>
            <person name="Gong Y."/>
            <person name="Du Z.J."/>
        </authorList>
    </citation>
    <scope>NUCLEOTIDE SEQUENCE [LARGE SCALE GENOMIC DNA]</scope>
    <source>
        <strain evidence="1 2">SDUM040013</strain>
    </source>
</reference>
<evidence type="ECO:0000313" key="2">
    <source>
        <dbReference type="Proteomes" id="UP001273505"/>
    </source>
</evidence>
<sequence>MTDNHPKHLSTTALARTIGKESKELFVLLARSGWIVKVEGQWHLTAKGRFEGGTYASHPKYGEYIVWPETLSHHRVMGLLPDAPLTARNLAQKLGLSARLVNRLLATLGWLKPYVHGWQVTQRGLEVGGQQHESESTAIPFATWPESLLENLCLQQAVAALKPDAKQCLDGHVCHVGGLAQIDNWLYSVGLVHAVGYSFTANGESGAENPVQVDFYLPGIDVAIVFWPQSPRPAELAANLSRREQLKHLHCSIIEIEQHQLEELDDVLTKAFMKIGVAVY</sequence>
<dbReference type="EMBL" id="JAXAFO010000028">
    <property type="protein sequence ID" value="MDX6850662.1"/>
    <property type="molecule type" value="Genomic_DNA"/>
</dbReference>
<comment type="caution">
    <text evidence="1">The sequence shown here is derived from an EMBL/GenBank/DDBJ whole genome shotgun (WGS) entry which is preliminary data.</text>
</comment>